<feature type="compositionally biased region" description="Polar residues" evidence="5">
    <location>
        <begin position="20"/>
        <end position="43"/>
    </location>
</feature>
<proteinExistence type="predicted"/>
<feature type="region of interest" description="Disordered" evidence="5">
    <location>
        <begin position="1"/>
        <end position="103"/>
    </location>
</feature>
<evidence type="ECO:0000313" key="10">
    <source>
        <dbReference type="WBParaSite" id="SSLN_0000986901-mRNA-1"/>
    </source>
</evidence>
<organism evidence="10">
    <name type="scientific">Schistocephalus solidus</name>
    <name type="common">Tapeworm</name>
    <dbReference type="NCBI Taxonomy" id="70667"/>
    <lineage>
        <taxon>Eukaryota</taxon>
        <taxon>Metazoa</taxon>
        <taxon>Spiralia</taxon>
        <taxon>Lophotrochozoa</taxon>
        <taxon>Platyhelminthes</taxon>
        <taxon>Cestoda</taxon>
        <taxon>Eucestoda</taxon>
        <taxon>Diphyllobothriidea</taxon>
        <taxon>Diphyllobothriidae</taxon>
        <taxon>Schistocephalus</taxon>
    </lineage>
</organism>
<evidence type="ECO:0000313" key="8">
    <source>
        <dbReference type="EMBL" id="VDL95892.1"/>
    </source>
</evidence>
<keyword evidence="3" id="KW-0238">DNA-binding</keyword>
<dbReference type="GO" id="GO:0005634">
    <property type="term" value="C:nucleus"/>
    <property type="evidence" value="ECO:0007669"/>
    <property type="project" value="UniProtKB-SubCell"/>
</dbReference>
<dbReference type="EMBL" id="UYSU01035285">
    <property type="protein sequence ID" value="VDL95892.1"/>
    <property type="molecule type" value="Genomic_DNA"/>
</dbReference>
<dbReference type="WBParaSite" id="SSLN_0000986901-mRNA-1">
    <property type="protein sequence ID" value="SSLN_0000986901-mRNA-1"/>
    <property type="gene ID" value="SSLN_0000986901"/>
</dbReference>
<evidence type="ECO:0000256" key="1">
    <source>
        <dbReference type="ARBA" id="ARBA00004123"/>
    </source>
</evidence>
<dbReference type="PANTHER" id="PTHR13468:SF1">
    <property type="entry name" value="PROTEIN DEK"/>
    <property type="match status" value="1"/>
</dbReference>
<name>A0A183SZ59_SCHSO</name>
<keyword evidence="6" id="KW-1133">Transmembrane helix</keyword>
<feature type="region of interest" description="Disordered" evidence="5">
    <location>
        <begin position="241"/>
        <end position="392"/>
    </location>
</feature>
<dbReference type="AlphaFoldDB" id="A0A183SZ59"/>
<comment type="subcellular location">
    <subcellularLocation>
        <location evidence="1">Nucleus</location>
    </subcellularLocation>
</comment>
<feature type="compositionally biased region" description="Acidic residues" evidence="5">
    <location>
        <begin position="383"/>
        <end position="392"/>
    </location>
</feature>
<dbReference type="GO" id="GO:2000779">
    <property type="term" value="P:regulation of double-strand break repair"/>
    <property type="evidence" value="ECO:0007669"/>
    <property type="project" value="TreeGrafter"/>
</dbReference>
<dbReference type="GO" id="GO:0042393">
    <property type="term" value="F:histone binding"/>
    <property type="evidence" value="ECO:0007669"/>
    <property type="project" value="TreeGrafter"/>
</dbReference>
<reference evidence="10" key="1">
    <citation type="submission" date="2016-06" db="UniProtKB">
        <authorList>
            <consortium name="WormBaseParasite"/>
        </authorList>
    </citation>
    <scope>IDENTIFICATION</scope>
</reference>
<keyword evidence="6" id="KW-0812">Transmembrane</keyword>
<evidence type="ECO:0000256" key="2">
    <source>
        <dbReference type="ARBA" id="ARBA00022853"/>
    </source>
</evidence>
<protein>
    <submittedName>
        <fullName evidence="10">DEK_C domain-containing protein</fullName>
    </submittedName>
</protein>
<feature type="transmembrane region" description="Helical" evidence="6">
    <location>
        <begin position="621"/>
        <end position="640"/>
    </location>
</feature>
<dbReference type="GO" id="GO:0003677">
    <property type="term" value="F:DNA binding"/>
    <property type="evidence" value="ECO:0007669"/>
    <property type="project" value="UniProtKB-KW"/>
</dbReference>
<dbReference type="InterPro" id="IPR044198">
    <property type="entry name" value="DEK"/>
</dbReference>
<dbReference type="STRING" id="70667.A0A183SZ59"/>
<feature type="compositionally biased region" description="Basic residues" evidence="5">
    <location>
        <begin position="339"/>
        <end position="355"/>
    </location>
</feature>
<feature type="compositionally biased region" description="Acidic residues" evidence="5">
    <location>
        <begin position="61"/>
        <end position="75"/>
    </location>
</feature>
<dbReference type="PANTHER" id="PTHR13468">
    <property type="entry name" value="DEK PROTEIN"/>
    <property type="match status" value="1"/>
</dbReference>
<dbReference type="Pfam" id="PF08766">
    <property type="entry name" value="DEK_C"/>
    <property type="match status" value="1"/>
</dbReference>
<dbReference type="GO" id="GO:0006325">
    <property type="term" value="P:chromatin organization"/>
    <property type="evidence" value="ECO:0007669"/>
    <property type="project" value="UniProtKB-KW"/>
</dbReference>
<dbReference type="Gene3D" id="1.10.10.60">
    <property type="entry name" value="Homeodomain-like"/>
    <property type="match status" value="1"/>
</dbReference>
<evidence type="ECO:0000256" key="5">
    <source>
        <dbReference type="SAM" id="MobiDB-lite"/>
    </source>
</evidence>
<dbReference type="SUPFAM" id="SSF109715">
    <property type="entry name" value="DEK C-terminal domain"/>
    <property type="match status" value="1"/>
</dbReference>
<evidence type="ECO:0000256" key="4">
    <source>
        <dbReference type="ARBA" id="ARBA00023242"/>
    </source>
</evidence>
<feature type="compositionally biased region" description="Acidic residues" evidence="5">
    <location>
        <begin position="280"/>
        <end position="296"/>
    </location>
</feature>
<feature type="compositionally biased region" description="Basic residues" evidence="5">
    <location>
        <begin position="242"/>
        <end position="254"/>
    </location>
</feature>
<dbReference type="InterPro" id="IPR014876">
    <property type="entry name" value="DEK_C"/>
</dbReference>
<keyword evidence="4" id="KW-0539">Nucleus</keyword>
<dbReference type="OrthoDB" id="6265054at2759"/>
<keyword evidence="2" id="KW-0156">Chromatin regulator</keyword>
<keyword evidence="9" id="KW-1185">Reference proteome</keyword>
<sequence>MPDKVESFADTLVGKPPPQSSNGLQNTTTNYDSSGNDPSTSESDIQKPSEISDQENRSEHEEDEEDEDEREEKEDQDPKKKSDNVSATPGGRPSHRPRKTVERLSESLNKRFEQQQANKDKQQDLVTTQLQGRGCPLGEIPLIEASIKKSKPADLKLLHFAAFGRPGSVHEIRTNLRRFRGFVFTKSAPEYTKREELLNKRPAILIREALRVLNLEVSGSRSQLVSRLIDFLCSPSADSVKYKGKLHKKPRRPRNSSSGDKKTKRVSGAPRGRKRKATTDEEEEEDSHGDSSESDEDKAGKKGQNATGVAKEKQVEEDDSSEGDQVSDDDDEVYSPGNRKTKKSLKKATPKHAKAKLPSSASEKKAAVKVNKSAPKKRRTVVESDDEEEDELPLAKMVPEKQAFPSDEELKSRVVELLKTSNLQETSMKVVRNSIAAQYEGIDLSSKKQYINEVIKERLYAYRQTAARLGRQWDSREGDTITATRAVATSFENFGRIKLEGKVVSLRITALVGRMQVTNGPGGSKPNQRVIIRPRIDNGDEITAIKDLGTNRQVVITSSMTPSEDHEDYQIWAMTFETGGSVQHRRPASDDGSRLSHPRVAYQSVGSSGWTWLTPFRSPVFYIYVSAFLALIAVTLFFVLNVDNTFSKDDLEFEKCPACFGQSFCPHFFRGDVRLPAFYTPAFDLIDAYVGADHRKYAVKLRRLYYPADSEKVDAAVCRRGPRSILSPGSPPPLELMKKLKCIPHLSIWRWRPTSGAGTGETLHESMLTAETLHSNLTDDNLWGTGGEALTGFSPLVRCASARLLSLMQSRYKERAGTNAALRWLRFDELTLLFNLAINPHAVVTQTFLESNGWPFSTHLGACGRVTVERDAGVPLSQFCSVSPLAQRNYPDPGHCLLPSFSFVISVYCEHHTNIRHLHLPLSPCIPQFHSICVLYKVICQGMVICHFLFYLPSSGVGGMLRSAYNNRIALEIVPRITSSAGGLRPWHFHTAASLKIHAN</sequence>
<dbReference type="Proteomes" id="UP000275846">
    <property type="component" value="Unassembled WGS sequence"/>
</dbReference>
<accession>A0A183SZ59</accession>
<dbReference type="PROSITE" id="PS51998">
    <property type="entry name" value="DEK_C"/>
    <property type="match status" value="1"/>
</dbReference>
<reference evidence="8 9" key="2">
    <citation type="submission" date="2018-11" db="EMBL/GenBank/DDBJ databases">
        <authorList>
            <consortium name="Pathogen Informatics"/>
        </authorList>
    </citation>
    <scope>NUCLEOTIDE SEQUENCE [LARGE SCALE GENOMIC DNA]</scope>
    <source>
        <strain evidence="8 9">NST_G2</strain>
    </source>
</reference>
<feature type="domain" description="DEK-C" evidence="7">
    <location>
        <begin position="404"/>
        <end position="460"/>
    </location>
</feature>
<evidence type="ECO:0000259" key="7">
    <source>
        <dbReference type="PROSITE" id="PS51998"/>
    </source>
</evidence>
<keyword evidence="6" id="KW-0472">Membrane</keyword>
<evidence type="ECO:0000256" key="3">
    <source>
        <dbReference type="ARBA" id="ARBA00023125"/>
    </source>
</evidence>
<gene>
    <name evidence="8" type="ORF">SSLN_LOCUS9507</name>
</gene>
<evidence type="ECO:0000256" key="6">
    <source>
        <dbReference type="SAM" id="Phobius"/>
    </source>
</evidence>
<evidence type="ECO:0000313" key="9">
    <source>
        <dbReference type="Proteomes" id="UP000275846"/>
    </source>
</evidence>
<feature type="compositionally biased region" description="Acidic residues" evidence="5">
    <location>
        <begin position="315"/>
        <end position="333"/>
    </location>
</feature>